<keyword evidence="1" id="KW-0812">Transmembrane</keyword>
<evidence type="ECO:0000256" key="1">
    <source>
        <dbReference type="SAM" id="Phobius"/>
    </source>
</evidence>
<reference evidence="2" key="2">
    <citation type="journal article" date="2015" name="Data Brief">
        <title>Shoot transcriptome of the giant reed, Arundo donax.</title>
        <authorList>
            <person name="Barrero R.A."/>
            <person name="Guerrero F.D."/>
            <person name="Moolhuijzen P."/>
            <person name="Goolsby J.A."/>
            <person name="Tidwell J."/>
            <person name="Bellgard S.E."/>
            <person name="Bellgard M.I."/>
        </authorList>
    </citation>
    <scope>NUCLEOTIDE SEQUENCE</scope>
    <source>
        <tissue evidence="2">Shoot tissue taken approximately 20 cm above the soil surface</tissue>
    </source>
</reference>
<feature type="transmembrane region" description="Helical" evidence="1">
    <location>
        <begin position="23"/>
        <end position="45"/>
    </location>
</feature>
<evidence type="ECO:0000313" key="2">
    <source>
        <dbReference type="EMBL" id="JAD16905.1"/>
    </source>
</evidence>
<organism evidence="2">
    <name type="scientific">Arundo donax</name>
    <name type="common">Giant reed</name>
    <name type="synonym">Donax arundinaceus</name>
    <dbReference type="NCBI Taxonomy" id="35708"/>
    <lineage>
        <taxon>Eukaryota</taxon>
        <taxon>Viridiplantae</taxon>
        <taxon>Streptophyta</taxon>
        <taxon>Embryophyta</taxon>
        <taxon>Tracheophyta</taxon>
        <taxon>Spermatophyta</taxon>
        <taxon>Magnoliopsida</taxon>
        <taxon>Liliopsida</taxon>
        <taxon>Poales</taxon>
        <taxon>Poaceae</taxon>
        <taxon>PACMAD clade</taxon>
        <taxon>Arundinoideae</taxon>
        <taxon>Arundineae</taxon>
        <taxon>Arundo</taxon>
    </lineage>
</organism>
<dbReference type="EMBL" id="GBRH01280990">
    <property type="protein sequence ID" value="JAD16905.1"/>
    <property type="molecule type" value="Transcribed_RNA"/>
</dbReference>
<keyword evidence="1" id="KW-0472">Membrane</keyword>
<dbReference type="AlphaFoldDB" id="A0A0A8XW53"/>
<name>A0A0A8XW53_ARUDO</name>
<keyword evidence="1" id="KW-1133">Transmembrane helix</keyword>
<sequence length="58" mass="6983">MEVVDLEFEWAPAFFKEKPKAPFILQILLSMIQLQISKILFFSCYRKKDYMFDQKTTS</sequence>
<reference evidence="2" key="1">
    <citation type="submission" date="2014-09" db="EMBL/GenBank/DDBJ databases">
        <authorList>
            <person name="Magalhaes I.L.F."/>
            <person name="Oliveira U."/>
            <person name="Santos F.R."/>
            <person name="Vidigal T.H.D.A."/>
            <person name="Brescovit A.D."/>
            <person name="Santos A.J."/>
        </authorList>
    </citation>
    <scope>NUCLEOTIDE SEQUENCE</scope>
    <source>
        <tissue evidence="2">Shoot tissue taken approximately 20 cm above the soil surface</tissue>
    </source>
</reference>
<protein>
    <submittedName>
        <fullName evidence="2">Uncharacterized protein</fullName>
    </submittedName>
</protein>
<proteinExistence type="predicted"/>
<accession>A0A0A8XW53</accession>